<dbReference type="Pfam" id="PF23562">
    <property type="entry name" value="AMP-binding_C_3"/>
    <property type="match status" value="1"/>
</dbReference>
<dbReference type="Proteomes" id="UP000195331">
    <property type="component" value="Chromosome"/>
</dbReference>
<dbReference type="RefSeq" id="WP_332460249.1">
    <property type="nucleotide sequence ID" value="NZ_CP020809.1"/>
</dbReference>
<proteinExistence type="predicted"/>
<dbReference type="InterPro" id="IPR020845">
    <property type="entry name" value="AMP-binding_CS"/>
</dbReference>
<keyword evidence="2" id="KW-0067">ATP-binding</keyword>
<evidence type="ECO:0000256" key="1">
    <source>
        <dbReference type="ARBA" id="ARBA00022741"/>
    </source>
</evidence>
<dbReference type="GO" id="GO:0005524">
    <property type="term" value="F:ATP binding"/>
    <property type="evidence" value="ECO:0007669"/>
    <property type="project" value="UniProtKB-KW"/>
</dbReference>
<dbReference type="SUPFAM" id="SSF56801">
    <property type="entry name" value="Acetyl-CoA synthetase-like"/>
    <property type="match status" value="1"/>
</dbReference>
<dbReference type="KEGG" id="mdx:BTO20_33525"/>
<dbReference type="Gene3D" id="3.40.50.12780">
    <property type="entry name" value="N-terminal domain of ligase-like"/>
    <property type="match status" value="1"/>
</dbReference>
<dbReference type="InterPro" id="IPR000873">
    <property type="entry name" value="AMP-dep_synth/lig_dom"/>
</dbReference>
<evidence type="ECO:0000313" key="5">
    <source>
        <dbReference type="Proteomes" id="UP000195331"/>
    </source>
</evidence>
<keyword evidence="1" id="KW-0547">Nucleotide-binding</keyword>
<dbReference type="PANTHER" id="PTHR43272">
    <property type="entry name" value="LONG-CHAIN-FATTY-ACID--COA LIGASE"/>
    <property type="match status" value="1"/>
</dbReference>
<dbReference type="Pfam" id="PF00501">
    <property type="entry name" value="AMP-binding"/>
    <property type="match status" value="1"/>
</dbReference>
<protein>
    <submittedName>
        <fullName evidence="4">AMP-binding protein</fullName>
    </submittedName>
</protein>
<dbReference type="PANTHER" id="PTHR43272:SF33">
    <property type="entry name" value="AMP-BINDING DOMAIN-CONTAINING PROTEIN-RELATED"/>
    <property type="match status" value="1"/>
</dbReference>
<evidence type="ECO:0000313" key="4">
    <source>
        <dbReference type="EMBL" id="ART72825.1"/>
    </source>
</evidence>
<name>A0A1Y0CCY3_9MYCO</name>
<dbReference type="AlphaFoldDB" id="A0A1Y0CCY3"/>
<dbReference type="EMBL" id="CP020809">
    <property type="protein sequence ID" value="ART72825.1"/>
    <property type="molecule type" value="Genomic_DNA"/>
</dbReference>
<keyword evidence="5" id="KW-1185">Reference proteome</keyword>
<reference evidence="4 5" key="1">
    <citation type="submission" date="2017-04" db="EMBL/GenBank/DDBJ databases">
        <title>Whole Genome Sequence of 1,4-Dioxane Degrading Bacterium Mycobacterium dioxanotrophicus PH-06.</title>
        <authorList>
            <person name="He Y."/>
        </authorList>
    </citation>
    <scope>NUCLEOTIDE SEQUENCE [LARGE SCALE GENOMIC DNA]</scope>
    <source>
        <strain evidence="4 5">PH-06</strain>
    </source>
</reference>
<feature type="domain" description="AMP-dependent synthetase/ligase" evidence="3">
    <location>
        <begin position="42"/>
        <end position="461"/>
    </location>
</feature>
<dbReference type="InterPro" id="IPR042099">
    <property type="entry name" value="ANL_N_sf"/>
</dbReference>
<evidence type="ECO:0000256" key="2">
    <source>
        <dbReference type="ARBA" id="ARBA00022840"/>
    </source>
</evidence>
<dbReference type="PROSITE" id="PS00455">
    <property type="entry name" value="AMP_BINDING"/>
    <property type="match status" value="1"/>
</dbReference>
<sequence>MNMHNTHAAASSSTTRKEVPVLDTLTQFEAVNRTFAQMLCDRAEREPDVIAYCSWENGVARPTTWSEYLQQVREAALGLHDLGVAPGDRVAIVSSTRHEWVVAALAILSLGGVPVGVYPTSSVAEVKQALESSEARVVFAENTGAVAKVAAVAGELPRLRAAIGFDTTPHGLAESVCSVHWGELRRRGRSRGATEPERFAALVEAGDIDQPAALFYTSGSTGAPKGVIHTHRTLQYSVLAFAMSYPQVGRVRHDLVAFLGLSHVAPALIGVFTPIMTRLVITYCTMDQRVDALVGVRPTAVLWPPRMHEKLAGEVLQQLSESGTAFRLRYAIAMRIARRVSEMRWGNRDVPWHFNYLYNVCLRRVFIPLRAKVGMDRIRVAWTASGSMSPDVIALWQMWGLDLRELFGTTETCGSVLAQWDRAFPPPGTIGKSMPDPRWEVRVSGDGELQLRSPCLFGGYLNDPAATAAAMDHGWYRTGDLVEMDPAGEVRIIGRIKDVLKTSGGKTVSPQPIELRLKASPLIDDAIVVGEGRKYLTVLVGVSEAARAMPTVDRDAALATWINEVNSELSRPLQLKKFRILPRPLSAADGELTLKGTIRRSAILGSFSDLVAEMYDAGEQGEIARQARFAGGNLK</sequence>
<accession>A0A1Y0CCY3</accession>
<dbReference type="GO" id="GO:0004467">
    <property type="term" value="F:long-chain fatty acid-CoA ligase activity"/>
    <property type="evidence" value="ECO:0007669"/>
    <property type="project" value="TreeGrafter"/>
</dbReference>
<evidence type="ECO:0000259" key="3">
    <source>
        <dbReference type="Pfam" id="PF00501"/>
    </source>
</evidence>
<organism evidence="4 5">
    <name type="scientific">Mycobacterium dioxanotrophicus</name>
    <dbReference type="NCBI Taxonomy" id="482462"/>
    <lineage>
        <taxon>Bacteria</taxon>
        <taxon>Bacillati</taxon>
        <taxon>Actinomycetota</taxon>
        <taxon>Actinomycetes</taxon>
        <taxon>Mycobacteriales</taxon>
        <taxon>Mycobacteriaceae</taxon>
        <taxon>Mycobacterium</taxon>
    </lineage>
</organism>
<gene>
    <name evidence="4" type="ORF">BTO20_33525</name>
</gene>
<dbReference type="GO" id="GO:0016020">
    <property type="term" value="C:membrane"/>
    <property type="evidence" value="ECO:0007669"/>
    <property type="project" value="TreeGrafter"/>
</dbReference>